<evidence type="ECO:0000256" key="2">
    <source>
        <dbReference type="ARBA" id="ARBA00022630"/>
    </source>
</evidence>
<feature type="domain" description="FAD/NAD(P)-binding" evidence="5">
    <location>
        <begin position="4"/>
        <end position="268"/>
    </location>
</feature>
<evidence type="ECO:0000256" key="1">
    <source>
        <dbReference type="ARBA" id="ARBA00001974"/>
    </source>
</evidence>
<evidence type="ECO:0000313" key="7">
    <source>
        <dbReference type="EMBL" id="GHI40942.1"/>
    </source>
</evidence>
<evidence type="ECO:0000259" key="6">
    <source>
        <dbReference type="Pfam" id="PF14759"/>
    </source>
</evidence>
<dbReference type="RefSeq" id="WP_226599489.1">
    <property type="nucleotide sequence ID" value="NZ_BMUA01000005.1"/>
</dbReference>
<evidence type="ECO:0000313" key="8">
    <source>
        <dbReference type="Proteomes" id="UP001050808"/>
    </source>
</evidence>
<sequence length="465" mass="48021">MAARVVVAGASLGGLRAAEQLRAVGWTGPITAVGDEPHMPYNRPPLSKRVLAGTAPFASLALTPRANTADVEWRLGTRVTGARLRDRVVVLDDGEELDFDGLVVATGLRARRLRCPGPSGPGSGRHTVRTLADIRALRAELALPGVRLVVTGAGFIGCEVAATAVGLGVAEVTVVDVEPLPMLRPLGEFLARALLRRHEERGVRFALGTGVAGFEGDGRVTGVVLSDGRVLPADVVVESVGSVANTEWLAGNGLDLSDGVLTDEHLRARRGADGAATAGGGAFRVGSEAGGRAFGVASEAGGGSARGASHEAGAPPYGTTADAGCLPYVVAVGDIARFPNARYDGVPRRVEHWSIPGDTARHAAKVLTAQLCSQPVDFAPFAPLPSFWSDQYDFRLQSFGSPELGHDDVRLLDGEADGDMLVGYHRDGRLVGVVGLGGPAAAAAAARHRSLLLERPALSPQGAAS</sequence>
<dbReference type="SUPFAM" id="SSF55424">
    <property type="entry name" value="FAD/NAD-linked reductases, dimerisation (C-terminal) domain"/>
    <property type="match status" value="1"/>
</dbReference>
<proteinExistence type="predicted"/>
<dbReference type="SUPFAM" id="SSF51905">
    <property type="entry name" value="FAD/NAD(P)-binding domain"/>
    <property type="match status" value="2"/>
</dbReference>
<evidence type="ECO:0000256" key="4">
    <source>
        <dbReference type="ARBA" id="ARBA00023002"/>
    </source>
</evidence>
<evidence type="ECO:0008006" key="9">
    <source>
        <dbReference type="Google" id="ProtNLM"/>
    </source>
</evidence>
<dbReference type="InterPro" id="IPR050446">
    <property type="entry name" value="FAD-oxidoreductase/Apoptosis"/>
</dbReference>
<dbReference type="PRINTS" id="PR00411">
    <property type="entry name" value="PNDRDTASEI"/>
</dbReference>
<feature type="domain" description="Reductase C-terminal" evidence="6">
    <location>
        <begin position="387"/>
        <end position="446"/>
    </location>
</feature>
<dbReference type="PANTHER" id="PTHR43557">
    <property type="entry name" value="APOPTOSIS-INDUCING FACTOR 1"/>
    <property type="match status" value="1"/>
</dbReference>
<dbReference type="Gene3D" id="3.50.50.60">
    <property type="entry name" value="FAD/NAD(P)-binding domain"/>
    <property type="match status" value="3"/>
</dbReference>
<keyword evidence="8" id="KW-1185">Reference proteome</keyword>
<dbReference type="InterPro" id="IPR028202">
    <property type="entry name" value="Reductase_C"/>
</dbReference>
<dbReference type="Pfam" id="PF07992">
    <property type="entry name" value="Pyr_redox_2"/>
    <property type="match status" value="1"/>
</dbReference>
<dbReference type="PANTHER" id="PTHR43557:SF2">
    <property type="entry name" value="RIESKE DOMAIN-CONTAINING PROTEIN-RELATED"/>
    <property type="match status" value="1"/>
</dbReference>
<dbReference type="InterPro" id="IPR023753">
    <property type="entry name" value="FAD/NAD-binding_dom"/>
</dbReference>
<organism evidence="7 8">
    <name type="scientific">Streptomyces violascens</name>
    <dbReference type="NCBI Taxonomy" id="67381"/>
    <lineage>
        <taxon>Bacteria</taxon>
        <taxon>Bacillati</taxon>
        <taxon>Actinomycetota</taxon>
        <taxon>Actinomycetes</taxon>
        <taxon>Kitasatosporales</taxon>
        <taxon>Streptomycetaceae</taxon>
        <taxon>Streptomyces</taxon>
    </lineage>
</organism>
<dbReference type="Pfam" id="PF14759">
    <property type="entry name" value="Reductase_C"/>
    <property type="match status" value="1"/>
</dbReference>
<dbReference type="Proteomes" id="UP001050808">
    <property type="component" value="Unassembled WGS sequence"/>
</dbReference>
<protein>
    <recommendedName>
        <fullName evidence="9">Ferredoxin reductase</fullName>
    </recommendedName>
</protein>
<keyword evidence="2" id="KW-0285">Flavoprotein</keyword>
<accession>A0ABQ3QUI2</accession>
<dbReference type="EMBL" id="BNDY01000017">
    <property type="protein sequence ID" value="GHI40942.1"/>
    <property type="molecule type" value="Genomic_DNA"/>
</dbReference>
<evidence type="ECO:0000259" key="5">
    <source>
        <dbReference type="Pfam" id="PF07992"/>
    </source>
</evidence>
<dbReference type="InterPro" id="IPR016156">
    <property type="entry name" value="FAD/NAD-linked_Rdtase_dimer_sf"/>
</dbReference>
<comment type="cofactor">
    <cofactor evidence="1">
        <name>FAD</name>
        <dbReference type="ChEBI" id="CHEBI:57692"/>
    </cofactor>
</comment>
<keyword evidence="4" id="KW-0560">Oxidoreductase</keyword>
<comment type="caution">
    <text evidence="7">The sequence shown here is derived from an EMBL/GenBank/DDBJ whole genome shotgun (WGS) entry which is preliminary data.</text>
</comment>
<evidence type="ECO:0000256" key="3">
    <source>
        <dbReference type="ARBA" id="ARBA00022827"/>
    </source>
</evidence>
<keyword evidence="3" id="KW-0274">FAD</keyword>
<dbReference type="InterPro" id="IPR036188">
    <property type="entry name" value="FAD/NAD-bd_sf"/>
</dbReference>
<dbReference type="Gene3D" id="3.30.390.30">
    <property type="match status" value="1"/>
</dbReference>
<gene>
    <name evidence="7" type="ORF">Sviol_53500</name>
</gene>
<dbReference type="PRINTS" id="PR00368">
    <property type="entry name" value="FADPNR"/>
</dbReference>
<name>A0ABQ3QUI2_9ACTN</name>
<reference evidence="7" key="1">
    <citation type="submission" date="2024-05" db="EMBL/GenBank/DDBJ databases">
        <title>Whole genome shotgun sequence of Streptomyces violascens NBRC 12920.</title>
        <authorList>
            <person name="Komaki H."/>
            <person name="Tamura T."/>
        </authorList>
    </citation>
    <scope>NUCLEOTIDE SEQUENCE</scope>
    <source>
        <strain evidence="7">NBRC 12920</strain>
    </source>
</reference>